<sequence>MSQLDTVAFSHSRYIKVLRDLIAGESKPVDTLIIAHDDYAMIKAIVDAMPDGLIAVLPIRQAEWEGNLKEVIACAIDSQINDILIAGHSSGLEILSPELLRKESQNFGRETSLPNYNRLLSGACKTGLANRKSRQHFADQISQLVDCHELGEQMCNDDFRLQAIFYVKNSGVFLLHDFRDGVFAPIWKQN</sequence>
<dbReference type="EMBL" id="SJPP01000001">
    <property type="protein sequence ID" value="TWU13887.1"/>
    <property type="molecule type" value="Genomic_DNA"/>
</dbReference>
<gene>
    <name evidence="1" type="ORF">CA54_27280</name>
</gene>
<accession>A0A5C6BQ74</accession>
<dbReference type="AlphaFoldDB" id="A0A5C6BQ74"/>
<evidence type="ECO:0000313" key="2">
    <source>
        <dbReference type="Proteomes" id="UP000320735"/>
    </source>
</evidence>
<proteinExistence type="predicted"/>
<keyword evidence="2" id="KW-1185">Reference proteome</keyword>
<protein>
    <submittedName>
        <fullName evidence="1">Uncharacterized protein</fullName>
    </submittedName>
</protein>
<dbReference type="OrthoDB" id="9835709at2"/>
<dbReference type="Proteomes" id="UP000320735">
    <property type="component" value="Unassembled WGS sequence"/>
</dbReference>
<comment type="caution">
    <text evidence="1">The sequence shown here is derived from an EMBL/GenBank/DDBJ whole genome shotgun (WGS) entry which is preliminary data.</text>
</comment>
<name>A0A5C6BQ74_9PLAN</name>
<dbReference type="RefSeq" id="WP_146371145.1">
    <property type="nucleotide sequence ID" value="NZ_SJPP01000001.1"/>
</dbReference>
<organism evidence="1 2">
    <name type="scientific">Symmachiella macrocystis</name>
    <dbReference type="NCBI Taxonomy" id="2527985"/>
    <lineage>
        <taxon>Bacteria</taxon>
        <taxon>Pseudomonadati</taxon>
        <taxon>Planctomycetota</taxon>
        <taxon>Planctomycetia</taxon>
        <taxon>Planctomycetales</taxon>
        <taxon>Planctomycetaceae</taxon>
        <taxon>Symmachiella</taxon>
    </lineage>
</organism>
<evidence type="ECO:0000313" key="1">
    <source>
        <dbReference type="EMBL" id="TWU13887.1"/>
    </source>
</evidence>
<reference evidence="1 2" key="1">
    <citation type="submission" date="2019-02" db="EMBL/GenBank/DDBJ databases">
        <title>Deep-cultivation of Planctomycetes and their phenomic and genomic characterization uncovers novel biology.</title>
        <authorList>
            <person name="Wiegand S."/>
            <person name="Jogler M."/>
            <person name="Boedeker C."/>
            <person name="Pinto D."/>
            <person name="Vollmers J."/>
            <person name="Rivas-Marin E."/>
            <person name="Kohn T."/>
            <person name="Peeters S.H."/>
            <person name="Heuer A."/>
            <person name="Rast P."/>
            <person name="Oberbeckmann S."/>
            <person name="Bunk B."/>
            <person name="Jeske O."/>
            <person name="Meyerdierks A."/>
            <person name="Storesund J.E."/>
            <person name="Kallscheuer N."/>
            <person name="Luecker S."/>
            <person name="Lage O.M."/>
            <person name="Pohl T."/>
            <person name="Merkel B.J."/>
            <person name="Hornburger P."/>
            <person name="Mueller R.-W."/>
            <person name="Bruemmer F."/>
            <person name="Labrenz M."/>
            <person name="Spormann A.M."/>
            <person name="Op Den Camp H."/>
            <person name="Overmann J."/>
            <person name="Amann R."/>
            <person name="Jetten M.S.M."/>
            <person name="Mascher T."/>
            <person name="Medema M.H."/>
            <person name="Devos D.P."/>
            <person name="Kaster A.-K."/>
            <person name="Ovreas L."/>
            <person name="Rohde M."/>
            <person name="Galperin M.Y."/>
            <person name="Jogler C."/>
        </authorList>
    </citation>
    <scope>NUCLEOTIDE SEQUENCE [LARGE SCALE GENOMIC DNA]</scope>
    <source>
        <strain evidence="1 2">CA54</strain>
    </source>
</reference>